<organism evidence="1 2">
    <name type="scientific">Funneliformis geosporum</name>
    <dbReference type="NCBI Taxonomy" id="1117311"/>
    <lineage>
        <taxon>Eukaryota</taxon>
        <taxon>Fungi</taxon>
        <taxon>Fungi incertae sedis</taxon>
        <taxon>Mucoromycota</taxon>
        <taxon>Glomeromycotina</taxon>
        <taxon>Glomeromycetes</taxon>
        <taxon>Glomerales</taxon>
        <taxon>Glomeraceae</taxon>
        <taxon>Funneliformis</taxon>
    </lineage>
</organism>
<dbReference type="AlphaFoldDB" id="A0A9W4T3K2"/>
<accession>A0A9W4T3K2</accession>
<feature type="non-terminal residue" evidence="1">
    <location>
        <position position="1"/>
    </location>
</feature>
<protein>
    <submittedName>
        <fullName evidence="1">12088_t:CDS:1</fullName>
    </submittedName>
</protein>
<reference evidence="1" key="1">
    <citation type="submission" date="2022-08" db="EMBL/GenBank/DDBJ databases">
        <authorList>
            <person name="Kallberg Y."/>
            <person name="Tangrot J."/>
            <person name="Rosling A."/>
        </authorList>
    </citation>
    <scope>NUCLEOTIDE SEQUENCE</scope>
    <source>
        <strain evidence="1">Wild A</strain>
    </source>
</reference>
<proteinExistence type="predicted"/>
<evidence type="ECO:0000313" key="2">
    <source>
        <dbReference type="Proteomes" id="UP001153678"/>
    </source>
</evidence>
<keyword evidence="2" id="KW-1185">Reference proteome</keyword>
<name>A0A9W4T3K2_9GLOM</name>
<dbReference type="EMBL" id="CAMKVN010006859">
    <property type="protein sequence ID" value="CAI2190801.1"/>
    <property type="molecule type" value="Genomic_DNA"/>
</dbReference>
<gene>
    <name evidence="1" type="ORF">FWILDA_LOCUS14757</name>
</gene>
<comment type="caution">
    <text evidence="1">The sequence shown here is derived from an EMBL/GenBank/DDBJ whole genome shotgun (WGS) entry which is preliminary data.</text>
</comment>
<evidence type="ECO:0000313" key="1">
    <source>
        <dbReference type="EMBL" id="CAI2190801.1"/>
    </source>
</evidence>
<dbReference type="Proteomes" id="UP001153678">
    <property type="component" value="Unassembled WGS sequence"/>
</dbReference>
<sequence length="48" mass="5457">NDIQIDSFNNSEEETVIDEYENDQTILADITNEVPQLTTDVPQMSIIT</sequence>